<gene>
    <name evidence="1" type="ORF">KPSA1_00085</name>
</gene>
<protein>
    <submittedName>
        <fullName evidence="1">Uncharacterized protein</fullName>
    </submittedName>
</protein>
<comment type="caution">
    <text evidence="1">The sequence shown here is derived from an EMBL/GenBank/DDBJ whole genome shotgun (WGS) entry which is preliminary data.</text>
</comment>
<evidence type="ECO:0000313" key="1">
    <source>
        <dbReference type="EMBL" id="GBH06754.1"/>
    </source>
</evidence>
<dbReference type="AlphaFoldDB" id="A0A2V0Q3N7"/>
<dbReference type="EMBL" id="BGJZ01000002">
    <property type="protein sequence ID" value="GBH06754.1"/>
    <property type="molecule type" value="Genomic_DNA"/>
</dbReference>
<reference evidence="1 2" key="1">
    <citation type="submission" date="2018-04" db="EMBL/GenBank/DDBJ databases">
        <title>Draft genome sequence of Pseudomonas syringae pv. actinidiae biovar 1 strains isolated from kiwifruit in Kagawa prefecture.</title>
        <authorList>
            <person name="Tabuchi M."/>
            <person name="Saito M."/>
            <person name="Fujiwara S."/>
            <person name="Sasa N."/>
            <person name="Akimitsu K."/>
            <person name="Gomi K."/>
            <person name="Konishi-Sugita S."/>
            <person name="Hamano K."/>
            <person name="Kataoka I."/>
        </authorList>
    </citation>
    <scope>NUCLEOTIDE SEQUENCE [LARGE SCALE GENOMIC DNA]</scope>
    <source>
        <strain evidence="1 2">MAFF212206</strain>
    </source>
</reference>
<name>A0A2V0Q3N7_PSESF</name>
<sequence>MYSRRLRRCLSMYLPKSSMSLNFWFRSSSPFIPEGKSRVAILTLSKSACR</sequence>
<evidence type="ECO:0000313" key="2">
    <source>
        <dbReference type="Proteomes" id="UP000247480"/>
    </source>
</evidence>
<dbReference type="Proteomes" id="UP000247480">
    <property type="component" value="Unassembled WGS sequence"/>
</dbReference>
<accession>A0A2V0Q3N7</accession>
<proteinExistence type="predicted"/>
<organism evidence="1 2">
    <name type="scientific">Pseudomonas syringae pv. actinidiae</name>
    <dbReference type="NCBI Taxonomy" id="103796"/>
    <lineage>
        <taxon>Bacteria</taxon>
        <taxon>Pseudomonadati</taxon>
        <taxon>Pseudomonadota</taxon>
        <taxon>Gammaproteobacteria</taxon>
        <taxon>Pseudomonadales</taxon>
        <taxon>Pseudomonadaceae</taxon>
        <taxon>Pseudomonas</taxon>
        <taxon>Pseudomonas syringae</taxon>
    </lineage>
</organism>